<organism evidence="1 2">
    <name type="scientific">Desulfoferula mesophila</name>
    <dbReference type="NCBI Taxonomy" id="3058419"/>
    <lineage>
        <taxon>Bacteria</taxon>
        <taxon>Pseudomonadati</taxon>
        <taxon>Thermodesulfobacteriota</taxon>
        <taxon>Desulfarculia</taxon>
        <taxon>Desulfarculales</taxon>
        <taxon>Desulfarculaceae</taxon>
        <taxon>Desulfoferula</taxon>
    </lineage>
</organism>
<evidence type="ECO:0000313" key="1">
    <source>
        <dbReference type="EMBL" id="BEQ13444.1"/>
    </source>
</evidence>
<evidence type="ECO:0000313" key="2">
    <source>
        <dbReference type="Proteomes" id="UP001366166"/>
    </source>
</evidence>
<dbReference type="RefSeq" id="WP_338605136.1">
    <property type="nucleotide sequence ID" value="NZ_AP028679.1"/>
</dbReference>
<gene>
    <name evidence="1" type="ORF">FAK_05100</name>
</gene>
<dbReference type="AlphaFoldDB" id="A0AAU9EFW2"/>
<reference evidence="2" key="1">
    <citation type="journal article" date="2023" name="Arch. Microbiol.">
        <title>Desulfoferula mesophilus gen. nov. sp. nov., a mesophilic sulfate-reducing bacterium isolated from a brackish lake sediment.</title>
        <authorList>
            <person name="Watanabe T."/>
            <person name="Yabe T."/>
            <person name="Tsuji J.M."/>
            <person name="Fukui M."/>
        </authorList>
    </citation>
    <scope>NUCLEOTIDE SEQUENCE [LARGE SCALE GENOMIC DNA]</scope>
    <source>
        <strain evidence="2">12FAK</strain>
    </source>
</reference>
<dbReference type="KEGG" id="dmp:FAK_05100"/>
<sequence>MNLFRSEEHAKNWKGYKDNTEAGIVPVENLAQAFGISLFTRRLDPDYVAKLGEYVQELVQTVSGMGPFWQMGT</sequence>
<name>A0AAU9EFW2_9BACT</name>
<keyword evidence="2" id="KW-1185">Reference proteome</keyword>
<proteinExistence type="predicted"/>
<protein>
    <submittedName>
        <fullName evidence="1">Uncharacterized protein</fullName>
    </submittedName>
</protein>
<dbReference type="EMBL" id="AP028679">
    <property type="protein sequence ID" value="BEQ13444.1"/>
    <property type="molecule type" value="Genomic_DNA"/>
</dbReference>
<dbReference type="Proteomes" id="UP001366166">
    <property type="component" value="Chromosome"/>
</dbReference>
<accession>A0AAU9EFW2</accession>